<dbReference type="Gene3D" id="3.30.40.10">
    <property type="entry name" value="Zinc/RING finger domain, C3HC4 (zinc finger)"/>
    <property type="match status" value="1"/>
</dbReference>
<dbReference type="SUPFAM" id="SSF161219">
    <property type="entry name" value="CHY zinc finger-like"/>
    <property type="match status" value="1"/>
</dbReference>
<dbReference type="PROSITE" id="PS51270">
    <property type="entry name" value="ZF_CTCHY"/>
    <property type="match status" value="1"/>
</dbReference>
<dbReference type="InterPro" id="IPR013083">
    <property type="entry name" value="Znf_RING/FYVE/PHD"/>
</dbReference>
<gene>
    <name evidence="9" type="ORF">g.53934</name>
</gene>
<feature type="domain" description="CHY-type" evidence="7">
    <location>
        <begin position="21"/>
        <end position="97"/>
    </location>
</feature>
<organism evidence="9">
    <name type="scientific">Auxenochlorella protothecoides</name>
    <name type="common">Green microalga</name>
    <name type="synonym">Chlorella protothecoides</name>
    <dbReference type="NCBI Taxonomy" id="3075"/>
    <lineage>
        <taxon>Eukaryota</taxon>
        <taxon>Viridiplantae</taxon>
        <taxon>Chlorophyta</taxon>
        <taxon>core chlorophytes</taxon>
        <taxon>Trebouxiophyceae</taxon>
        <taxon>Chlorellales</taxon>
        <taxon>Chlorellaceae</taxon>
        <taxon>Auxenochlorella</taxon>
    </lineage>
</organism>
<evidence type="ECO:0000259" key="7">
    <source>
        <dbReference type="PROSITE" id="PS51266"/>
    </source>
</evidence>
<reference evidence="9" key="1">
    <citation type="submission" date="2015-08" db="EMBL/GenBank/DDBJ databases">
        <authorList>
            <person name="Babu N.S."/>
            <person name="Beckwith C.J."/>
            <person name="Beseler K.G."/>
            <person name="Brison A."/>
            <person name="Carone J.V."/>
            <person name="Caskin T.P."/>
            <person name="Diamond M."/>
            <person name="Durham M.E."/>
            <person name="Foxe J.M."/>
            <person name="Go M."/>
            <person name="Henderson B.A."/>
            <person name="Jones I.B."/>
            <person name="McGettigan J.A."/>
            <person name="Micheletti S.J."/>
            <person name="Nasrallah M.E."/>
            <person name="Ortiz D."/>
            <person name="Piller C.R."/>
            <person name="Privatt S.R."/>
            <person name="Schneider S.L."/>
            <person name="Sharp S."/>
            <person name="Smith T.C."/>
            <person name="Stanton J.D."/>
            <person name="Ullery H.E."/>
            <person name="Wilson R.J."/>
            <person name="Serrano M.G."/>
            <person name="Buck G."/>
            <person name="Lee V."/>
            <person name="Wang Y."/>
            <person name="Carvalho R."/>
            <person name="Voegtly L."/>
            <person name="Shi R."/>
            <person name="Duckworth R."/>
            <person name="Johnson A."/>
            <person name="Loviza R."/>
            <person name="Walstead R."/>
            <person name="Shah Z."/>
            <person name="Kiflezghi M."/>
            <person name="Wade K."/>
            <person name="Ball S.L."/>
            <person name="Bradley K.W."/>
            <person name="Asai D.J."/>
            <person name="Bowman C.A."/>
            <person name="Russell D.A."/>
            <person name="Pope W.H."/>
            <person name="Jacobs-Sera D."/>
            <person name="Hendrix R.W."/>
            <person name="Hatfull G.F."/>
        </authorList>
    </citation>
    <scope>NUCLEOTIDE SEQUENCE</scope>
</reference>
<name>A0A1D2AHW0_AUXPR</name>
<dbReference type="InterPro" id="IPR037274">
    <property type="entry name" value="Znf_CHY_sf"/>
</dbReference>
<feature type="domain" description="RING-type" evidence="6">
    <location>
        <begin position="164"/>
        <end position="211"/>
    </location>
</feature>
<dbReference type="PROSITE" id="PS51266">
    <property type="entry name" value="ZF_CHY"/>
    <property type="match status" value="1"/>
</dbReference>
<evidence type="ECO:0000313" key="9">
    <source>
        <dbReference type="EMBL" id="JAT78553.1"/>
    </source>
</evidence>
<dbReference type="EMBL" id="GDKF01000069">
    <property type="protein sequence ID" value="JAT78553.1"/>
    <property type="molecule type" value="Transcribed_RNA"/>
</dbReference>
<dbReference type="GO" id="GO:0006511">
    <property type="term" value="P:ubiquitin-dependent protein catabolic process"/>
    <property type="evidence" value="ECO:0007669"/>
    <property type="project" value="TreeGrafter"/>
</dbReference>
<dbReference type="InterPro" id="IPR008913">
    <property type="entry name" value="Znf_CHY"/>
</dbReference>
<dbReference type="SUPFAM" id="SSF161245">
    <property type="entry name" value="Zinc hairpin stack"/>
    <property type="match status" value="1"/>
</dbReference>
<dbReference type="InterPro" id="IPR039512">
    <property type="entry name" value="RCHY1_zinc-ribbon"/>
</dbReference>
<evidence type="ECO:0000259" key="6">
    <source>
        <dbReference type="PROSITE" id="PS50089"/>
    </source>
</evidence>
<feature type="compositionally biased region" description="Basic and acidic residues" evidence="5">
    <location>
        <begin position="308"/>
        <end position="330"/>
    </location>
</feature>
<keyword evidence="3" id="KW-0862">Zinc</keyword>
<sequence>MNHSIDGDDNVGPEVGTERNRGLGEFGCSHYRRRVKLVTPCCGEIFWCRHCHNEAKHDNEKDVKLRHELDRSLVTEVVCALCSLRQPVGDHCCRCGVAFGAYACTLCPFYDDDVSKQAFHCADCGICRVGGRENFFHCDTCGSCYSTKLRGRHVCVERAMHQNCPVCFEYLFESVQPTAVLPCGHTIHSSCLKELERSDSISVCACCPICKRSLQDNSATWRYLDSIAASHPLPEEYVGWQAEIFCNDCLSTCTVQYNLVGLKCGGCGSYNTRRLALVPAVIRRSGGQNQQEDSQGSMLQSNGTETVSRSRDQAMHLEERWSSEEDRQLEAYRGSPEGSD</sequence>
<feature type="domain" description="CTCHY-type" evidence="8">
    <location>
        <begin position="99"/>
        <end position="163"/>
    </location>
</feature>
<evidence type="ECO:0000256" key="4">
    <source>
        <dbReference type="PROSITE-ProRule" id="PRU00601"/>
    </source>
</evidence>
<proteinExistence type="predicted"/>
<dbReference type="GO" id="GO:0016567">
    <property type="term" value="P:protein ubiquitination"/>
    <property type="evidence" value="ECO:0007669"/>
    <property type="project" value="TreeGrafter"/>
</dbReference>
<dbReference type="AlphaFoldDB" id="A0A1D2AHW0"/>
<dbReference type="GO" id="GO:0005634">
    <property type="term" value="C:nucleus"/>
    <property type="evidence" value="ECO:0007669"/>
    <property type="project" value="TreeGrafter"/>
</dbReference>
<evidence type="ECO:0000259" key="8">
    <source>
        <dbReference type="PROSITE" id="PS51270"/>
    </source>
</evidence>
<protein>
    <recommendedName>
        <fullName evidence="10">RING finger and CHY zinc finger domain-containing protein 1</fullName>
    </recommendedName>
</protein>
<keyword evidence="2 4" id="KW-0863">Zinc-finger</keyword>
<feature type="region of interest" description="Disordered" evidence="5">
    <location>
        <begin position="286"/>
        <end position="340"/>
    </location>
</feature>
<evidence type="ECO:0000256" key="2">
    <source>
        <dbReference type="ARBA" id="ARBA00022771"/>
    </source>
</evidence>
<dbReference type="SMART" id="SM00184">
    <property type="entry name" value="RING"/>
    <property type="match status" value="1"/>
</dbReference>
<dbReference type="GO" id="GO:0008270">
    <property type="term" value="F:zinc ion binding"/>
    <property type="evidence" value="ECO:0007669"/>
    <property type="project" value="UniProtKB-KW"/>
</dbReference>
<dbReference type="Pfam" id="PF05495">
    <property type="entry name" value="zf-CHY"/>
    <property type="match status" value="1"/>
</dbReference>
<evidence type="ECO:0000256" key="5">
    <source>
        <dbReference type="SAM" id="MobiDB-lite"/>
    </source>
</evidence>
<dbReference type="InterPro" id="IPR037275">
    <property type="entry name" value="Znf_CTCHY_sf"/>
</dbReference>
<dbReference type="Pfam" id="PF14599">
    <property type="entry name" value="zinc_ribbon_6"/>
    <property type="match status" value="1"/>
</dbReference>
<keyword evidence="1" id="KW-0479">Metal-binding</keyword>
<dbReference type="GO" id="GO:0061630">
    <property type="term" value="F:ubiquitin protein ligase activity"/>
    <property type="evidence" value="ECO:0007669"/>
    <property type="project" value="TreeGrafter"/>
</dbReference>
<dbReference type="PANTHER" id="PTHR21319:SF53">
    <property type="entry name" value="RING FINGER AND CHY ZINC FINGER DOMAIN-CONTAINING PROTEIN 1"/>
    <property type="match status" value="1"/>
</dbReference>
<accession>A0A1D2AHW0</accession>
<dbReference type="Gene3D" id="2.20.28.10">
    <property type="match status" value="1"/>
</dbReference>
<dbReference type="PROSITE" id="PS50089">
    <property type="entry name" value="ZF_RING_2"/>
    <property type="match status" value="1"/>
</dbReference>
<evidence type="ECO:0000256" key="1">
    <source>
        <dbReference type="ARBA" id="ARBA00022723"/>
    </source>
</evidence>
<dbReference type="InterPro" id="IPR001841">
    <property type="entry name" value="Znf_RING"/>
</dbReference>
<dbReference type="InterPro" id="IPR017921">
    <property type="entry name" value="Znf_CTCHY"/>
</dbReference>
<feature type="compositionally biased region" description="Polar residues" evidence="5">
    <location>
        <begin position="286"/>
        <end position="307"/>
    </location>
</feature>
<evidence type="ECO:0000256" key="3">
    <source>
        <dbReference type="ARBA" id="ARBA00022833"/>
    </source>
</evidence>
<dbReference type="Pfam" id="PF13445">
    <property type="entry name" value="zf-RING_UBOX"/>
    <property type="match status" value="1"/>
</dbReference>
<dbReference type="PANTHER" id="PTHR21319">
    <property type="entry name" value="RING FINGER AND CHY ZINC FINGER DOMAIN-CONTAINING PROTEIN 1"/>
    <property type="match status" value="1"/>
</dbReference>
<evidence type="ECO:0008006" key="10">
    <source>
        <dbReference type="Google" id="ProtNLM"/>
    </source>
</evidence>
<dbReference type="SUPFAM" id="SSF57850">
    <property type="entry name" value="RING/U-box"/>
    <property type="match status" value="1"/>
</dbReference>
<dbReference type="InterPro" id="IPR027370">
    <property type="entry name" value="Znf-RING_euk"/>
</dbReference>